<keyword evidence="11" id="KW-1185">Reference proteome</keyword>
<protein>
    <recommendedName>
        <fullName evidence="6">Transcription factor</fullName>
        <shortName evidence="6">bHLH transcription factor</shortName>
    </recommendedName>
    <alternativeName>
        <fullName evidence="6">Basic helix-loop-helix protein</fullName>
    </alternativeName>
</protein>
<dbReference type="FunFam" id="4.10.280.10:FF:000078">
    <property type="entry name" value="Transcription factor bHLH13"/>
    <property type="match status" value="1"/>
</dbReference>
<evidence type="ECO:0000313" key="11">
    <source>
        <dbReference type="Proteomes" id="UP000652761"/>
    </source>
</evidence>
<dbReference type="GO" id="GO:0046983">
    <property type="term" value="F:protein dimerization activity"/>
    <property type="evidence" value="ECO:0007669"/>
    <property type="project" value="InterPro"/>
</dbReference>
<evidence type="ECO:0000256" key="5">
    <source>
        <dbReference type="ARBA" id="ARBA00023242"/>
    </source>
</evidence>
<organism evidence="10 11">
    <name type="scientific">Colocasia esculenta</name>
    <name type="common">Wild taro</name>
    <name type="synonym">Arum esculentum</name>
    <dbReference type="NCBI Taxonomy" id="4460"/>
    <lineage>
        <taxon>Eukaryota</taxon>
        <taxon>Viridiplantae</taxon>
        <taxon>Streptophyta</taxon>
        <taxon>Embryophyta</taxon>
        <taxon>Tracheophyta</taxon>
        <taxon>Spermatophyta</taxon>
        <taxon>Magnoliopsida</taxon>
        <taxon>Liliopsida</taxon>
        <taxon>Araceae</taxon>
        <taxon>Aroideae</taxon>
        <taxon>Colocasieae</taxon>
        <taxon>Colocasia</taxon>
    </lineage>
</organism>
<comment type="similarity">
    <text evidence="2">Belongs to the bHLH protein family.</text>
</comment>
<evidence type="ECO:0000313" key="10">
    <source>
        <dbReference type="EMBL" id="MQM05613.1"/>
    </source>
</evidence>
<evidence type="ECO:0000256" key="6">
    <source>
        <dbReference type="RuleBase" id="RU369104"/>
    </source>
</evidence>
<dbReference type="OrthoDB" id="677168at2759"/>
<evidence type="ECO:0000259" key="9">
    <source>
        <dbReference type="PROSITE" id="PS50888"/>
    </source>
</evidence>
<dbReference type="Proteomes" id="UP000652761">
    <property type="component" value="Unassembled WGS sequence"/>
</dbReference>
<dbReference type="SMART" id="SM00353">
    <property type="entry name" value="HLH"/>
    <property type="match status" value="1"/>
</dbReference>
<dbReference type="InterPro" id="IPR011598">
    <property type="entry name" value="bHLH_dom"/>
</dbReference>
<feature type="region of interest" description="Disordered" evidence="8">
    <location>
        <begin position="374"/>
        <end position="410"/>
    </location>
</feature>
<evidence type="ECO:0000256" key="7">
    <source>
        <dbReference type="SAM" id="Coils"/>
    </source>
</evidence>
<dbReference type="AlphaFoldDB" id="A0A843W3F9"/>
<comment type="subcellular location">
    <subcellularLocation>
        <location evidence="1 6">Nucleus</location>
    </subcellularLocation>
</comment>
<keyword evidence="3 6" id="KW-0805">Transcription regulation</keyword>
<dbReference type="PANTHER" id="PTHR11514">
    <property type="entry name" value="MYC"/>
    <property type="match status" value="1"/>
</dbReference>
<name>A0A843W3F9_COLES</name>
<feature type="compositionally biased region" description="Basic and acidic residues" evidence="8">
    <location>
        <begin position="424"/>
        <end position="443"/>
    </location>
</feature>
<feature type="coiled-coil region" evidence="7">
    <location>
        <begin position="495"/>
        <end position="522"/>
    </location>
</feature>
<dbReference type="InterPro" id="IPR054502">
    <property type="entry name" value="bHLH-TF_ACT-like_plant"/>
</dbReference>
<dbReference type="InterPro" id="IPR036638">
    <property type="entry name" value="HLH_DNA-bd_sf"/>
</dbReference>
<dbReference type="InterPro" id="IPR045084">
    <property type="entry name" value="AIB/MYC-like"/>
</dbReference>
<dbReference type="EMBL" id="NMUH01003445">
    <property type="protein sequence ID" value="MQM05613.1"/>
    <property type="molecule type" value="Genomic_DNA"/>
</dbReference>
<dbReference type="Pfam" id="PF22754">
    <property type="entry name" value="bHLH-TF_ACT-like_plant"/>
    <property type="match status" value="1"/>
</dbReference>
<dbReference type="Pfam" id="PF14215">
    <property type="entry name" value="bHLH-MYC_N"/>
    <property type="match status" value="1"/>
</dbReference>
<evidence type="ECO:0000256" key="8">
    <source>
        <dbReference type="SAM" id="MobiDB-lite"/>
    </source>
</evidence>
<dbReference type="Gene3D" id="4.10.280.10">
    <property type="entry name" value="Helix-loop-helix DNA-binding domain"/>
    <property type="match status" value="1"/>
</dbReference>
<keyword evidence="4 6" id="KW-0804">Transcription</keyword>
<feature type="region of interest" description="Disordered" evidence="8">
    <location>
        <begin position="424"/>
        <end position="467"/>
    </location>
</feature>
<evidence type="ECO:0000256" key="4">
    <source>
        <dbReference type="ARBA" id="ARBA00023163"/>
    </source>
</evidence>
<feature type="compositionally biased region" description="Basic and acidic residues" evidence="8">
    <location>
        <begin position="453"/>
        <end position="467"/>
    </location>
</feature>
<dbReference type="GO" id="GO:0000976">
    <property type="term" value="F:transcription cis-regulatory region binding"/>
    <property type="evidence" value="ECO:0007669"/>
    <property type="project" value="TreeGrafter"/>
</dbReference>
<dbReference type="Pfam" id="PF00010">
    <property type="entry name" value="HLH"/>
    <property type="match status" value="1"/>
</dbReference>
<feature type="domain" description="BHLH" evidence="9">
    <location>
        <begin position="456"/>
        <end position="505"/>
    </location>
</feature>
<evidence type="ECO:0000256" key="2">
    <source>
        <dbReference type="ARBA" id="ARBA00005510"/>
    </source>
</evidence>
<evidence type="ECO:0000256" key="3">
    <source>
        <dbReference type="ARBA" id="ARBA00023015"/>
    </source>
</evidence>
<dbReference type="PROSITE" id="PS50888">
    <property type="entry name" value="BHLH"/>
    <property type="match status" value="1"/>
</dbReference>
<evidence type="ECO:0000256" key="1">
    <source>
        <dbReference type="ARBA" id="ARBA00004123"/>
    </source>
</evidence>
<keyword evidence="7" id="KW-0175">Coiled coil</keyword>
<dbReference type="InterPro" id="IPR025610">
    <property type="entry name" value="MYC/MYB_N"/>
</dbReference>
<dbReference type="GO" id="GO:0003700">
    <property type="term" value="F:DNA-binding transcription factor activity"/>
    <property type="evidence" value="ECO:0007669"/>
    <property type="project" value="InterPro"/>
</dbReference>
<proteinExistence type="inferred from homology"/>
<dbReference type="SUPFAM" id="SSF47459">
    <property type="entry name" value="HLH, helix-loop-helix DNA-binding domain"/>
    <property type="match status" value="1"/>
</dbReference>
<dbReference type="GO" id="GO:0005634">
    <property type="term" value="C:nucleus"/>
    <property type="evidence" value="ECO:0007669"/>
    <property type="project" value="UniProtKB-SubCell"/>
</dbReference>
<dbReference type="PANTHER" id="PTHR11514:SF47">
    <property type="entry name" value="TRANSCRIPTION FACTOR BHLH13"/>
    <property type="match status" value="1"/>
</dbReference>
<comment type="caution">
    <text evidence="10">The sequence shown here is derived from an EMBL/GenBank/DDBJ whole genome shotgun (WGS) entry which is preliminary data.</text>
</comment>
<accession>A0A843W3F9</accession>
<reference evidence="10" key="1">
    <citation type="submission" date="2017-07" db="EMBL/GenBank/DDBJ databases">
        <title>Taro Niue Genome Assembly and Annotation.</title>
        <authorList>
            <person name="Atibalentja N."/>
            <person name="Keating K."/>
            <person name="Fields C.J."/>
        </authorList>
    </citation>
    <scope>NUCLEOTIDE SEQUENCE</scope>
    <source>
        <strain evidence="10">Niue_2</strain>
        <tissue evidence="10">Leaf</tissue>
    </source>
</reference>
<gene>
    <name evidence="10" type="ORF">Taro_038423</name>
</gene>
<dbReference type="CDD" id="cd11449">
    <property type="entry name" value="bHLH_AtAIB_like"/>
    <property type="match status" value="1"/>
</dbReference>
<sequence>MGTGAGRGFWSEEDRAMAMAVLGAQAFDYITTTHVSSEGLTAVGGDPDLQNKLAALVDGPNLSGLTWNYAIFWQVSRSKAGDVVLGWGDGHCREPREGEDPYHYGGRHHHHHDEAHQNMRKRVLQKLNTFFGGSDDENFALRLDRVTDTEMFFLASMYFSFPQGKGAPGKAFASGKQHWISDAVPKPASDYCVRAFLARSTGTRTVVLVPSEAGVLELGSVSSVPENAEVLQMIKSMLSPAKSPSACTGGEKREGSIGTAAHPTALALGGKQAEERPRIFGKELNLGRTQANEKIAVLKVEESPWDLQSSNGGSHLPFPNIRKSAHVLNWNQARHVNENQPLMNSNQQKFGNGIVIRGGADTDASHRLFAHQSNGVREEPRMSGFQAQKQHPPPPRQIDFSGTAATSRTGGPVVARLNNLDSEHSDADISCKEDKPATVDERRPRKRGRKPANGREEPLNHVEAERQRREKLNQRFYALRAVVPNISKMDKASLLGDAIAYITELQKKLKEMESERERFPEMALVDHKKPADCADIDVQTVHDEVVVRVSCPLEAHPVSRVIHVFKEAQINVVESKVSAGNDMVFHTFVVKSHGSEQMIKDKLVAAFSREAHPS</sequence>
<keyword evidence="5 6" id="KW-0539">Nucleus</keyword>